<dbReference type="SUPFAM" id="SSF54001">
    <property type="entry name" value="Cysteine proteinases"/>
    <property type="match status" value="1"/>
</dbReference>
<evidence type="ECO:0000256" key="1">
    <source>
        <dbReference type="ARBA" id="ARBA00005234"/>
    </source>
</evidence>
<evidence type="ECO:0000256" key="4">
    <source>
        <dbReference type="SAM" id="MobiDB-lite"/>
    </source>
</evidence>
<evidence type="ECO:0000259" key="5">
    <source>
        <dbReference type="PROSITE" id="PS50600"/>
    </source>
</evidence>
<gene>
    <name evidence="6" type="ORF">M0R45_002274</name>
</gene>
<keyword evidence="7" id="KW-1185">Reference proteome</keyword>
<dbReference type="InterPro" id="IPR038765">
    <property type="entry name" value="Papain-like_cys_pep_sf"/>
</dbReference>
<name>A0AAW1VJK5_RUBAR</name>
<protein>
    <recommendedName>
        <fullName evidence="5">Ubiquitin-like protease family profile domain-containing protein</fullName>
    </recommendedName>
</protein>
<accession>A0AAW1VJK5</accession>
<dbReference type="Proteomes" id="UP001457282">
    <property type="component" value="Unassembled WGS sequence"/>
</dbReference>
<dbReference type="GO" id="GO:0006508">
    <property type="term" value="P:proteolysis"/>
    <property type="evidence" value="ECO:0007669"/>
    <property type="project" value="UniProtKB-KW"/>
</dbReference>
<comment type="similarity">
    <text evidence="1">Belongs to the peptidase C48 family.</text>
</comment>
<feature type="compositionally biased region" description="Basic and acidic residues" evidence="4">
    <location>
        <begin position="65"/>
        <end position="75"/>
    </location>
</feature>
<dbReference type="EMBL" id="JBEDUW010000337">
    <property type="protein sequence ID" value="KAK9901137.1"/>
    <property type="molecule type" value="Genomic_DNA"/>
</dbReference>
<keyword evidence="3" id="KW-0378">Hydrolase</keyword>
<evidence type="ECO:0000313" key="6">
    <source>
        <dbReference type="EMBL" id="KAK9901137.1"/>
    </source>
</evidence>
<comment type="caution">
    <text evidence="6">The sequence shown here is derived from an EMBL/GenBank/DDBJ whole genome shotgun (WGS) entry which is preliminary data.</text>
</comment>
<evidence type="ECO:0000256" key="2">
    <source>
        <dbReference type="ARBA" id="ARBA00022670"/>
    </source>
</evidence>
<dbReference type="Pfam" id="PF02902">
    <property type="entry name" value="Peptidase_C48"/>
    <property type="match status" value="1"/>
</dbReference>
<feature type="compositionally biased region" description="Basic and acidic residues" evidence="4">
    <location>
        <begin position="29"/>
        <end position="45"/>
    </location>
</feature>
<sequence>MKHKEKEEPGEVATATAPKTRSAIKRIKNRTDRKENPMPDFEVIKPKKGARKKKDEVVDLTQLSEQKEEKPKANKDKKGIKLVWNKHEVFNLMDKKHQDIIKDYWTRKERSVPFFPKLFRDDIQDLITDKAVSNFLIDAYASLIKEEERTKISTSSALFLLKDKDSRGAIAKDVKDEAMTLLAKAKYMFIPIVHSPEHFHHTLLVFNFERKEWTHYNSMKPRKENLQDFCYTKAINLKEFIEQLWTQMYKQRKEKSLEILIHEGQVKFPITNDKNCAQQAPSNDCGIYVLKFINNLSKGEQIPERMTKAEALLYRKYVLQQLMDHKSSYISKHMDKKEDNM</sequence>
<dbReference type="GO" id="GO:0008234">
    <property type="term" value="F:cysteine-type peptidase activity"/>
    <property type="evidence" value="ECO:0007669"/>
    <property type="project" value="InterPro"/>
</dbReference>
<dbReference type="Gene3D" id="3.40.395.10">
    <property type="entry name" value="Adenoviral Proteinase, Chain A"/>
    <property type="match status" value="1"/>
</dbReference>
<organism evidence="6 7">
    <name type="scientific">Rubus argutus</name>
    <name type="common">Southern blackberry</name>
    <dbReference type="NCBI Taxonomy" id="59490"/>
    <lineage>
        <taxon>Eukaryota</taxon>
        <taxon>Viridiplantae</taxon>
        <taxon>Streptophyta</taxon>
        <taxon>Embryophyta</taxon>
        <taxon>Tracheophyta</taxon>
        <taxon>Spermatophyta</taxon>
        <taxon>Magnoliopsida</taxon>
        <taxon>eudicotyledons</taxon>
        <taxon>Gunneridae</taxon>
        <taxon>Pentapetalae</taxon>
        <taxon>rosids</taxon>
        <taxon>fabids</taxon>
        <taxon>Rosales</taxon>
        <taxon>Rosaceae</taxon>
        <taxon>Rosoideae</taxon>
        <taxon>Rosoideae incertae sedis</taxon>
        <taxon>Rubus</taxon>
    </lineage>
</organism>
<keyword evidence="2" id="KW-0645">Protease</keyword>
<reference evidence="6 7" key="1">
    <citation type="journal article" date="2023" name="G3 (Bethesda)">
        <title>A chromosome-length genome assembly and annotation of blackberry (Rubus argutus, cv. 'Hillquist').</title>
        <authorList>
            <person name="Bruna T."/>
            <person name="Aryal R."/>
            <person name="Dudchenko O."/>
            <person name="Sargent D.J."/>
            <person name="Mead D."/>
            <person name="Buti M."/>
            <person name="Cavallini A."/>
            <person name="Hytonen T."/>
            <person name="Andres J."/>
            <person name="Pham M."/>
            <person name="Weisz D."/>
            <person name="Mascagni F."/>
            <person name="Usai G."/>
            <person name="Natali L."/>
            <person name="Bassil N."/>
            <person name="Fernandez G.E."/>
            <person name="Lomsadze A."/>
            <person name="Armour M."/>
            <person name="Olukolu B."/>
            <person name="Poorten T."/>
            <person name="Britton C."/>
            <person name="Davik J."/>
            <person name="Ashrafi H."/>
            <person name="Aiden E.L."/>
            <person name="Borodovsky M."/>
            <person name="Worthington M."/>
        </authorList>
    </citation>
    <scope>NUCLEOTIDE SEQUENCE [LARGE SCALE GENOMIC DNA]</scope>
    <source>
        <strain evidence="6">PI 553951</strain>
    </source>
</reference>
<dbReference type="InterPro" id="IPR003653">
    <property type="entry name" value="Peptidase_C48_C"/>
</dbReference>
<dbReference type="AlphaFoldDB" id="A0AAW1VJK5"/>
<evidence type="ECO:0000256" key="3">
    <source>
        <dbReference type="ARBA" id="ARBA00022801"/>
    </source>
</evidence>
<proteinExistence type="inferred from homology"/>
<feature type="region of interest" description="Disordered" evidence="4">
    <location>
        <begin position="1"/>
        <end position="75"/>
    </location>
</feature>
<dbReference type="PROSITE" id="PS50600">
    <property type="entry name" value="ULP_PROTEASE"/>
    <property type="match status" value="1"/>
</dbReference>
<evidence type="ECO:0000313" key="7">
    <source>
        <dbReference type="Proteomes" id="UP001457282"/>
    </source>
</evidence>
<feature type="domain" description="Ubiquitin-like protease family profile" evidence="5">
    <location>
        <begin position="116"/>
        <end position="296"/>
    </location>
</feature>